<accession>A0A543ARY2</accession>
<dbReference type="EMBL" id="VFOW01000001">
    <property type="protein sequence ID" value="TQL75342.1"/>
    <property type="molecule type" value="Genomic_DNA"/>
</dbReference>
<protein>
    <submittedName>
        <fullName evidence="1">Uncharacterized protein</fullName>
    </submittedName>
</protein>
<reference evidence="1 2" key="1">
    <citation type="submission" date="2019-06" db="EMBL/GenBank/DDBJ databases">
        <title>Sequencing the genomes of 1000 actinobacteria strains.</title>
        <authorList>
            <person name="Klenk H.-P."/>
        </authorList>
    </citation>
    <scope>NUCLEOTIDE SEQUENCE [LARGE SCALE GENOMIC DNA]</scope>
    <source>
        <strain evidence="1 2">DSM 45928</strain>
    </source>
</reference>
<evidence type="ECO:0000313" key="1">
    <source>
        <dbReference type="EMBL" id="TQL75342.1"/>
    </source>
</evidence>
<comment type="caution">
    <text evidence="1">The sequence shown here is derived from an EMBL/GenBank/DDBJ whole genome shotgun (WGS) entry which is preliminary data.</text>
</comment>
<gene>
    <name evidence="1" type="ORF">FB566_0840</name>
</gene>
<evidence type="ECO:0000313" key="2">
    <source>
        <dbReference type="Proteomes" id="UP000317043"/>
    </source>
</evidence>
<organism evidence="1 2">
    <name type="scientific">Stackebrandtia endophytica</name>
    <dbReference type="NCBI Taxonomy" id="1496996"/>
    <lineage>
        <taxon>Bacteria</taxon>
        <taxon>Bacillati</taxon>
        <taxon>Actinomycetota</taxon>
        <taxon>Actinomycetes</taxon>
        <taxon>Glycomycetales</taxon>
        <taxon>Glycomycetaceae</taxon>
        <taxon>Stackebrandtia</taxon>
    </lineage>
</organism>
<proteinExistence type="predicted"/>
<dbReference type="InParanoid" id="A0A543ARY2"/>
<sequence length="240" mass="25179">MAGAYIGRNGRTGSGLERAISLSCDATSWSSDTGAAGLGVPVSVWPLGSGSVLSGCLVEAFSQAGDLVVSTIVAEADAFVNADHRVLVLCPARQVPIVEQVWARASASVRSLLRVEAVTAQNLGTRLVSLTSSVGLLLVDHRRCAGEGFWLAAADAIRLGGLLAVVCTSPDPLVHAALTTGVRERGWRYIQHIVATTSTELDTEVTASTTRPAIPGQVHRRAHRDVFLFSPIEDAGEVSR</sequence>
<dbReference type="AlphaFoldDB" id="A0A543ARY2"/>
<name>A0A543ARY2_9ACTN</name>
<keyword evidence="2" id="KW-1185">Reference proteome</keyword>
<dbReference type="Proteomes" id="UP000317043">
    <property type="component" value="Unassembled WGS sequence"/>
</dbReference>